<reference evidence="3 4" key="1">
    <citation type="submission" date="2018-08" db="EMBL/GenBank/DDBJ databases">
        <title>Genome and evolution of the arbuscular mycorrhizal fungus Diversispora epigaea (formerly Glomus versiforme) and its bacterial endosymbionts.</title>
        <authorList>
            <person name="Sun X."/>
            <person name="Fei Z."/>
            <person name="Harrison M."/>
        </authorList>
    </citation>
    <scope>NUCLEOTIDE SEQUENCE [LARGE SCALE GENOMIC DNA]</scope>
    <source>
        <strain evidence="3 4">IT104</strain>
    </source>
</reference>
<sequence>MSIPVSPAMNPDESNLPLYMSYSLSLKIRATRKDVHPKPFDSVMGWPRSAFSSLVDYHQTKQRTYPVEVEDRDMEMVQFVSFDKFERDFNMQSVFKKDEYYNVGGKITPGSYNDNLRLKAINNYMIVATSTHFTIKKEPGLNRCPLKISLVGTIYDTAKEINTENAMIKVLVKDYISQKQSHKSVRLTLFIIHQDINSYMFKYNKEYVDKADKLEENNKHNSKKVENIIHEDKHIIEYNKKYIDKGNNLREKVVSQNKNNEHNHEKMKNKIHEHIDSYIVEDVEHNKEYTGESSELKKNAINQNERKEYNRKKMYNTRK</sequence>
<evidence type="ECO:0000256" key="2">
    <source>
        <dbReference type="SAM" id="MobiDB-lite"/>
    </source>
</evidence>
<gene>
    <name evidence="3" type="ORF">Glove_26g151</name>
</gene>
<organism evidence="3 4">
    <name type="scientific">Diversispora epigaea</name>
    <dbReference type="NCBI Taxonomy" id="1348612"/>
    <lineage>
        <taxon>Eukaryota</taxon>
        <taxon>Fungi</taxon>
        <taxon>Fungi incertae sedis</taxon>
        <taxon>Mucoromycota</taxon>
        <taxon>Glomeromycotina</taxon>
        <taxon>Glomeromycetes</taxon>
        <taxon>Diversisporales</taxon>
        <taxon>Diversisporaceae</taxon>
        <taxon>Diversispora</taxon>
    </lineage>
</organism>
<evidence type="ECO:0000313" key="4">
    <source>
        <dbReference type="Proteomes" id="UP000266861"/>
    </source>
</evidence>
<feature type="region of interest" description="Disordered" evidence="2">
    <location>
        <begin position="288"/>
        <end position="319"/>
    </location>
</feature>
<dbReference type="Proteomes" id="UP000266861">
    <property type="component" value="Unassembled WGS sequence"/>
</dbReference>
<name>A0A397JI70_9GLOM</name>
<feature type="compositionally biased region" description="Basic residues" evidence="2">
    <location>
        <begin position="309"/>
        <end position="319"/>
    </location>
</feature>
<keyword evidence="4" id="KW-1185">Reference proteome</keyword>
<evidence type="ECO:0000313" key="3">
    <source>
        <dbReference type="EMBL" id="RHZ88045.1"/>
    </source>
</evidence>
<accession>A0A397JI70</accession>
<evidence type="ECO:0000256" key="1">
    <source>
        <dbReference type="SAM" id="Coils"/>
    </source>
</evidence>
<dbReference type="EMBL" id="PQFF01000024">
    <property type="protein sequence ID" value="RHZ88045.1"/>
    <property type="molecule type" value="Genomic_DNA"/>
</dbReference>
<protein>
    <submittedName>
        <fullName evidence="3">Uncharacterized protein</fullName>
    </submittedName>
</protein>
<dbReference type="AlphaFoldDB" id="A0A397JI70"/>
<keyword evidence="1" id="KW-0175">Coiled coil</keyword>
<dbReference type="OrthoDB" id="2397048at2759"/>
<comment type="caution">
    <text evidence="3">The sequence shown here is derived from an EMBL/GenBank/DDBJ whole genome shotgun (WGS) entry which is preliminary data.</text>
</comment>
<proteinExistence type="predicted"/>
<feature type="compositionally biased region" description="Basic and acidic residues" evidence="2">
    <location>
        <begin position="288"/>
        <end position="308"/>
    </location>
</feature>
<feature type="coiled-coil region" evidence="1">
    <location>
        <begin position="204"/>
        <end position="231"/>
    </location>
</feature>